<feature type="compositionally biased region" description="Low complexity" evidence="1">
    <location>
        <begin position="109"/>
        <end position="122"/>
    </location>
</feature>
<name>A0A6A5QIX2_AMPQU</name>
<evidence type="ECO:0000256" key="1">
    <source>
        <dbReference type="SAM" id="MobiDB-lite"/>
    </source>
</evidence>
<dbReference type="Proteomes" id="UP000800096">
    <property type="component" value="Unassembled WGS sequence"/>
</dbReference>
<dbReference type="AlphaFoldDB" id="A0A6A5QIX2"/>
<sequence length="400" mass="43661">MKSLKNKASRFFKDVPSQDEHAANAGPGESVGFDAGIQSRAPKSKPSRFFQRKNDKTDKPLPMPLSNGSSWTLAVSEERVTHGSGSQRELPAQKSSFQFPLAPLELADSPAPSSHPSSTHSSNKPEVDAPKVKPRPSFAALKSKSSRLFRNNDSDHSPPPPPPVPQLPVDPTEPLPRPRVVTPRHSSRKSHSSSISLYNGSLNISRPALLPQYSSPPIPENPITVDFIKPSGPPPPRPPRPESLDDDTIALMQQGGTRMVLFGANRFSDSTASSTTKRSHSSSIEARLGFPSGMSTPRTDSLDSPLAVRFPLDVLQPLPVRDSTGSVRASRFSQWVRHEYGGYAGDGVEEDDRDLGPIEQYDRSKENEWRMEKRISQGPNGNPGMLFRDGVGAFHFVADI</sequence>
<feature type="region of interest" description="Disordered" evidence="1">
    <location>
        <begin position="269"/>
        <end position="302"/>
    </location>
</feature>
<evidence type="ECO:0000313" key="2">
    <source>
        <dbReference type="EMBL" id="KAF1915555.1"/>
    </source>
</evidence>
<evidence type="ECO:0000313" key="3">
    <source>
        <dbReference type="Proteomes" id="UP000800096"/>
    </source>
</evidence>
<feature type="region of interest" description="Disordered" evidence="1">
    <location>
        <begin position="1"/>
        <end position="246"/>
    </location>
</feature>
<reference evidence="2" key="1">
    <citation type="journal article" date="2020" name="Stud. Mycol.">
        <title>101 Dothideomycetes genomes: a test case for predicting lifestyles and emergence of pathogens.</title>
        <authorList>
            <person name="Haridas S."/>
            <person name="Albert R."/>
            <person name="Binder M."/>
            <person name="Bloem J."/>
            <person name="Labutti K."/>
            <person name="Salamov A."/>
            <person name="Andreopoulos B."/>
            <person name="Baker S."/>
            <person name="Barry K."/>
            <person name="Bills G."/>
            <person name="Bluhm B."/>
            <person name="Cannon C."/>
            <person name="Castanera R."/>
            <person name="Culley D."/>
            <person name="Daum C."/>
            <person name="Ezra D."/>
            <person name="Gonzalez J."/>
            <person name="Henrissat B."/>
            <person name="Kuo A."/>
            <person name="Liang C."/>
            <person name="Lipzen A."/>
            <person name="Lutzoni F."/>
            <person name="Magnuson J."/>
            <person name="Mondo S."/>
            <person name="Nolan M."/>
            <person name="Ohm R."/>
            <person name="Pangilinan J."/>
            <person name="Park H.-J."/>
            <person name="Ramirez L."/>
            <person name="Alfaro M."/>
            <person name="Sun H."/>
            <person name="Tritt A."/>
            <person name="Yoshinaga Y."/>
            <person name="Zwiers L.-H."/>
            <person name="Turgeon B."/>
            <person name="Goodwin S."/>
            <person name="Spatafora J."/>
            <person name="Crous P."/>
            <person name="Grigoriev I."/>
        </authorList>
    </citation>
    <scope>NUCLEOTIDE SEQUENCE</scope>
    <source>
        <strain evidence="2">HMLAC05119</strain>
    </source>
</reference>
<feature type="compositionally biased region" description="Basic residues" evidence="1">
    <location>
        <begin position="1"/>
        <end position="10"/>
    </location>
</feature>
<organism evidence="2 3">
    <name type="scientific">Ampelomyces quisqualis</name>
    <name type="common">Powdery mildew agent</name>
    <dbReference type="NCBI Taxonomy" id="50730"/>
    <lineage>
        <taxon>Eukaryota</taxon>
        <taxon>Fungi</taxon>
        <taxon>Dikarya</taxon>
        <taxon>Ascomycota</taxon>
        <taxon>Pezizomycotina</taxon>
        <taxon>Dothideomycetes</taxon>
        <taxon>Pleosporomycetidae</taxon>
        <taxon>Pleosporales</taxon>
        <taxon>Pleosporineae</taxon>
        <taxon>Phaeosphaeriaceae</taxon>
        <taxon>Ampelomyces</taxon>
    </lineage>
</organism>
<gene>
    <name evidence="2" type="ORF">BDU57DRAFT_539888</name>
</gene>
<protein>
    <submittedName>
        <fullName evidence="2">Uncharacterized protein</fullName>
    </submittedName>
</protein>
<feature type="compositionally biased region" description="Polar residues" evidence="1">
    <location>
        <begin position="83"/>
        <end position="98"/>
    </location>
</feature>
<dbReference type="EMBL" id="ML979136">
    <property type="protein sequence ID" value="KAF1915555.1"/>
    <property type="molecule type" value="Genomic_DNA"/>
</dbReference>
<proteinExistence type="predicted"/>
<accession>A0A6A5QIX2</accession>
<keyword evidence="3" id="KW-1185">Reference proteome</keyword>
<dbReference type="OrthoDB" id="3785477at2759"/>
<feature type="compositionally biased region" description="Pro residues" evidence="1">
    <location>
        <begin position="157"/>
        <end position="177"/>
    </location>
</feature>
<feature type="compositionally biased region" description="Basic and acidic residues" evidence="1">
    <location>
        <begin position="11"/>
        <end position="22"/>
    </location>
</feature>